<evidence type="ECO:0000313" key="1">
    <source>
        <dbReference type="EMBL" id="OMJ96327.1"/>
    </source>
</evidence>
<dbReference type="EMBL" id="MPUH01000001">
    <property type="protein sequence ID" value="OMJ96327.1"/>
    <property type="molecule type" value="Genomic_DNA"/>
</dbReference>
<accession>A0A1R2D4Z4</accession>
<proteinExistence type="predicted"/>
<dbReference type="AlphaFoldDB" id="A0A1R2D4Z4"/>
<comment type="caution">
    <text evidence="1">The sequence shown here is derived from an EMBL/GenBank/DDBJ whole genome shotgun (WGS) entry which is preliminary data.</text>
</comment>
<sequence length="68" mass="8180">MENPIIQRTRRNISLSFLYQGNEHKFVKAELSEDFTEALKEIYQHKEHKRNFFNSPTPLCKLDNNEKL</sequence>
<dbReference type="Proteomes" id="UP000187209">
    <property type="component" value="Unassembled WGS sequence"/>
</dbReference>
<gene>
    <name evidence="1" type="ORF">SteCoe_63</name>
</gene>
<keyword evidence="2" id="KW-1185">Reference proteome</keyword>
<protein>
    <submittedName>
        <fullName evidence="1">Uncharacterized protein</fullName>
    </submittedName>
</protein>
<organism evidence="1 2">
    <name type="scientific">Stentor coeruleus</name>
    <dbReference type="NCBI Taxonomy" id="5963"/>
    <lineage>
        <taxon>Eukaryota</taxon>
        <taxon>Sar</taxon>
        <taxon>Alveolata</taxon>
        <taxon>Ciliophora</taxon>
        <taxon>Postciliodesmatophora</taxon>
        <taxon>Heterotrichea</taxon>
        <taxon>Heterotrichida</taxon>
        <taxon>Stentoridae</taxon>
        <taxon>Stentor</taxon>
    </lineage>
</organism>
<name>A0A1R2D4Z4_9CILI</name>
<evidence type="ECO:0000313" key="2">
    <source>
        <dbReference type="Proteomes" id="UP000187209"/>
    </source>
</evidence>
<reference evidence="1 2" key="1">
    <citation type="submission" date="2016-11" db="EMBL/GenBank/DDBJ databases">
        <title>The macronuclear genome of Stentor coeruleus: a giant cell with tiny introns.</title>
        <authorList>
            <person name="Slabodnick M."/>
            <person name="Ruby J.G."/>
            <person name="Reiff S.B."/>
            <person name="Swart E.C."/>
            <person name="Gosai S."/>
            <person name="Prabakaran S."/>
            <person name="Witkowska E."/>
            <person name="Larue G.E."/>
            <person name="Fisher S."/>
            <person name="Freeman R.M."/>
            <person name="Gunawardena J."/>
            <person name="Chu W."/>
            <person name="Stover N.A."/>
            <person name="Gregory B.D."/>
            <person name="Nowacki M."/>
            <person name="Derisi J."/>
            <person name="Roy S.W."/>
            <person name="Marshall W.F."/>
            <person name="Sood P."/>
        </authorList>
    </citation>
    <scope>NUCLEOTIDE SEQUENCE [LARGE SCALE GENOMIC DNA]</scope>
    <source>
        <strain evidence="1">WM001</strain>
    </source>
</reference>